<dbReference type="GO" id="GO:0033698">
    <property type="term" value="C:Rpd3L complex"/>
    <property type="evidence" value="ECO:0007669"/>
    <property type="project" value="TreeGrafter"/>
</dbReference>
<evidence type="ECO:0000313" key="4">
    <source>
        <dbReference type="Proteomes" id="UP000029964"/>
    </source>
</evidence>
<dbReference type="EMBL" id="JPKY01000020">
    <property type="protein sequence ID" value="KFH46397.1"/>
    <property type="molecule type" value="Genomic_DNA"/>
</dbReference>
<gene>
    <name evidence="3" type="ORF">ACRE_028100</name>
</gene>
<sequence length="464" mass="51039">MASQQVLFAETIAGMKKAFKRKAYDSDSDSEIEHYSNRGHKLKRRARFAHKGQLVPPEGPSAYKEAIDYAGSQRTIIHRNPPLVDEDGYEIDSDDDEDRIEEAMASAAELNPYANVRLEQVLAPLTASTDLPTHPTLSKPFTSENLTKLVNQSGVMMRRENRSLWKVRHLWTALCGDHIWIPCGDMIEPNDAELYTDDHVARHLLSLAKTPAGEDEALVNGTGNAGEAAKNGSKGTDTQHNGDADISMADVGPAREDNNNASQNVAEAQTKDSETKNADGPPQDQNSAGNDQTLTNGNANMRSAANESGEGNVQPPAAAATALAERDGPANHTLSTLSETSAQSPFVHPMFLPPASIKADRDLGLPQGEAEDVRRLLALFVQKQEEVCRGVRRLHDGLYKAHRLRKDVFHWSKAEAHSGVNRDMSDGEDWYDKEEWGLTEDLKKGQDDEEEDTTTTAKKTRARR</sequence>
<dbReference type="STRING" id="857340.A0A086TAL5"/>
<proteinExistence type="predicted"/>
<dbReference type="OrthoDB" id="2405722at2759"/>
<evidence type="ECO:0000256" key="1">
    <source>
        <dbReference type="SAM" id="MobiDB-lite"/>
    </source>
</evidence>
<dbReference type="PANTHER" id="PTHR28232">
    <property type="entry name" value="TRANSCRIPTIONAL REGULATORY PROTEIN RXT2"/>
    <property type="match status" value="1"/>
</dbReference>
<dbReference type="PANTHER" id="PTHR28232:SF1">
    <property type="entry name" value="TRANSCRIPTIONAL REGULATORY PROTEIN RXT2"/>
    <property type="match status" value="1"/>
</dbReference>
<feature type="region of interest" description="Disordered" evidence="1">
    <location>
        <begin position="215"/>
        <end position="322"/>
    </location>
</feature>
<dbReference type="GO" id="GO:0005829">
    <property type="term" value="C:cytosol"/>
    <property type="evidence" value="ECO:0007669"/>
    <property type="project" value="TreeGrafter"/>
</dbReference>
<reference evidence="4" key="1">
    <citation type="journal article" date="2014" name="Genome Announc.">
        <title>Genome sequence and annotation of Acremonium chrysogenum, producer of the beta-lactam antibiotic cephalosporin C.</title>
        <authorList>
            <person name="Terfehr D."/>
            <person name="Dahlmann T.A."/>
            <person name="Specht T."/>
            <person name="Zadra I."/>
            <person name="Kuernsteiner H."/>
            <person name="Kueck U."/>
        </authorList>
    </citation>
    <scope>NUCLEOTIDE SEQUENCE [LARGE SCALE GENOMIC DNA]</scope>
    <source>
        <strain evidence="4">ATCC 11550 / CBS 779.69 / DSM 880 / IAM 14645 / JCM 23072 / IMI 49137</strain>
    </source>
</reference>
<dbReference type="HOGENOM" id="CLU_030828_0_0_1"/>
<keyword evidence="4" id="KW-1185">Reference proteome</keyword>
<evidence type="ECO:0000259" key="2">
    <source>
        <dbReference type="Pfam" id="PF08595"/>
    </source>
</evidence>
<dbReference type="InterPro" id="IPR013904">
    <property type="entry name" value="RXT2_N"/>
</dbReference>
<comment type="caution">
    <text evidence="3">The sequence shown here is derived from an EMBL/GenBank/DDBJ whole genome shotgun (WGS) entry which is preliminary data.</text>
</comment>
<evidence type="ECO:0000313" key="3">
    <source>
        <dbReference type="EMBL" id="KFH46397.1"/>
    </source>
</evidence>
<feature type="compositionally biased region" description="Polar residues" evidence="1">
    <location>
        <begin position="283"/>
        <end position="311"/>
    </location>
</feature>
<feature type="region of interest" description="Disordered" evidence="1">
    <location>
        <begin position="441"/>
        <end position="464"/>
    </location>
</feature>
<dbReference type="Proteomes" id="UP000029964">
    <property type="component" value="Unassembled WGS sequence"/>
</dbReference>
<name>A0A086TAL5_HAPC1</name>
<dbReference type="AlphaFoldDB" id="A0A086TAL5"/>
<dbReference type="InterPro" id="IPR039602">
    <property type="entry name" value="Rxt2"/>
</dbReference>
<dbReference type="Pfam" id="PF08595">
    <property type="entry name" value="RXT2_N"/>
    <property type="match status" value="1"/>
</dbReference>
<organism evidence="3 4">
    <name type="scientific">Hapsidospora chrysogenum (strain ATCC 11550 / CBS 779.69 / DSM 880 / IAM 14645 / JCM 23072 / IMI 49137)</name>
    <name type="common">Acremonium chrysogenum</name>
    <dbReference type="NCBI Taxonomy" id="857340"/>
    <lineage>
        <taxon>Eukaryota</taxon>
        <taxon>Fungi</taxon>
        <taxon>Dikarya</taxon>
        <taxon>Ascomycota</taxon>
        <taxon>Pezizomycotina</taxon>
        <taxon>Sordariomycetes</taxon>
        <taxon>Hypocreomycetidae</taxon>
        <taxon>Hypocreales</taxon>
        <taxon>Bionectriaceae</taxon>
        <taxon>Hapsidospora</taxon>
    </lineage>
</organism>
<protein>
    <recommendedName>
        <fullName evidence="2">Transcriptional regulatory protein RXT2 N-terminal domain-containing protein</fullName>
    </recommendedName>
</protein>
<feature type="domain" description="Transcriptional regulatory protein RXT2 N-terminal" evidence="2">
    <location>
        <begin position="36"/>
        <end position="177"/>
    </location>
</feature>
<accession>A0A086TAL5</accession>